<feature type="region of interest" description="Disordered" evidence="1">
    <location>
        <begin position="80"/>
        <end position="99"/>
    </location>
</feature>
<evidence type="ECO:0000256" key="1">
    <source>
        <dbReference type="SAM" id="MobiDB-lite"/>
    </source>
</evidence>
<dbReference type="AlphaFoldDB" id="A0AAD3SRS3"/>
<dbReference type="EMBL" id="BSYO01000015">
    <property type="protein sequence ID" value="GMH15775.1"/>
    <property type="molecule type" value="Genomic_DNA"/>
</dbReference>
<organism evidence="2 3">
    <name type="scientific">Nepenthes gracilis</name>
    <name type="common">Slender pitcher plant</name>
    <dbReference type="NCBI Taxonomy" id="150966"/>
    <lineage>
        <taxon>Eukaryota</taxon>
        <taxon>Viridiplantae</taxon>
        <taxon>Streptophyta</taxon>
        <taxon>Embryophyta</taxon>
        <taxon>Tracheophyta</taxon>
        <taxon>Spermatophyta</taxon>
        <taxon>Magnoliopsida</taxon>
        <taxon>eudicotyledons</taxon>
        <taxon>Gunneridae</taxon>
        <taxon>Pentapetalae</taxon>
        <taxon>Caryophyllales</taxon>
        <taxon>Nepenthaceae</taxon>
        <taxon>Nepenthes</taxon>
    </lineage>
</organism>
<evidence type="ECO:0000313" key="3">
    <source>
        <dbReference type="Proteomes" id="UP001279734"/>
    </source>
</evidence>
<sequence>MKPIVTFINNINNMLVVIVMAIKDLFNEILMIHRLAYGDKFTGMNFTKLHIIRNYLGILDGLLDLFLDQLDMSTRGLGIGIDKSTPSDMGGQRNERDER</sequence>
<comment type="caution">
    <text evidence="2">The sequence shown here is derived from an EMBL/GenBank/DDBJ whole genome shotgun (WGS) entry which is preliminary data.</text>
</comment>
<evidence type="ECO:0000313" key="2">
    <source>
        <dbReference type="EMBL" id="GMH15775.1"/>
    </source>
</evidence>
<name>A0AAD3SRS3_NEPGR</name>
<protein>
    <submittedName>
        <fullName evidence="2">Uncharacterized protein</fullName>
    </submittedName>
</protein>
<gene>
    <name evidence="2" type="ORF">Nepgr_017616</name>
</gene>
<reference evidence="2" key="1">
    <citation type="submission" date="2023-05" db="EMBL/GenBank/DDBJ databases">
        <title>Nepenthes gracilis genome sequencing.</title>
        <authorList>
            <person name="Fukushima K."/>
        </authorList>
    </citation>
    <scope>NUCLEOTIDE SEQUENCE</scope>
    <source>
        <strain evidence="2">SING2019-196</strain>
    </source>
</reference>
<dbReference type="Proteomes" id="UP001279734">
    <property type="component" value="Unassembled WGS sequence"/>
</dbReference>
<accession>A0AAD3SRS3</accession>
<keyword evidence="3" id="KW-1185">Reference proteome</keyword>
<proteinExistence type="predicted"/>